<dbReference type="GO" id="GO:0015606">
    <property type="term" value="F:spermidine transmembrane transporter activity"/>
    <property type="evidence" value="ECO:0007669"/>
    <property type="project" value="TreeGrafter"/>
</dbReference>
<feature type="transmembrane region" description="Helical" evidence="8">
    <location>
        <begin position="314"/>
        <end position="334"/>
    </location>
</feature>
<feature type="transmembrane region" description="Helical" evidence="8">
    <location>
        <begin position="416"/>
        <end position="433"/>
    </location>
</feature>
<evidence type="ECO:0000313" key="9">
    <source>
        <dbReference type="EMBL" id="NEZ56770.1"/>
    </source>
</evidence>
<keyword evidence="5 8" id="KW-1133">Transmembrane helix</keyword>
<dbReference type="InterPro" id="IPR038377">
    <property type="entry name" value="Na/Glc_symporter_sf"/>
</dbReference>
<reference evidence="9 10" key="1">
    <citation type="journal article" date="2020" name="Microb. Ecol.">
        <title>Ecogenomics of the Marine Benthic Filamentous Cyanobacterium Adonisia.</title>
        <authorList>
            <person name="Walter J.M."/>
            <person name="Coutinho F.H."/>
            <person name="Leomil L."/>
            <person name="Hargreaves P.I."/>
            <person name="Campeao M.E."/>
            <person name="Vieira V.V."/>
            <person name="Silva B.S."/>
            <person name="Fistarol G.O."/>
            <person name="Salomon P.S."/>
            <person name="Sawabe T."/>
            <person name="Mino S."/>
            <person name="Hosokawa M."/>
            <person name="Miyashita H."/>
            <person name="Maruyama F."/>
            <person name="van Verk M.C."/>
            <person name="Dutilh B.E."/>
            <person name="Thompson C.C."/>
            <person name="Thompson F.L."/>
        </authorList>
    </citation>
    <scope>NUCLEOTIDE SEQUENCE [LARGE SCALE GENOMIC DNA]</scope>
    <source>
        <strain evidence="9 10">CCMR0081</strain>
    </source>
</reference>
<sequence length="502" mass="53099">MVSIGAIALLVTLVTAAAFTLLGVLYAGRQRIDLESYMVNRNQVGGWSALATVTASALGAWILFSPQEAGSAFGGVSAILGYCLGSAGAVALFFIVGPRLRHLMPQGHSLNEYVKHRFGGPMYWLVETVIVFYMFIYLAAELTAIAKALQLVADVPLGVTALVVITAVFIYTTVGGLGTTILTDVVQFVVIVPLLLICSGMIVVALGGTDAFIAVSAQQPELLSLGNIDGVRFGATLIIAIVAAEVFNQGNWQRVYACRDSQTVRRAFLGSAVIILPLIFIAGLLGVLAVPLAAEQPDIIGATAFFGLLSQLAMPGWVLVSVIVLALVLVMSSLDTMLNGISSVFTLDLMRVLPDPSAKNVLRVSRILTVLIGVPAIAIASQGYSVLYLFFVADLICAAVLFPMLYGLYSRHLTGCNAFVSSLIGMVAGLLFFQKPDFSPLFPMVPGSADLLHSFAAALITSTVVTLVWTTLAKQNGTAPVFNYDQLQATPYVVQAEDSLPA</sequence>
<evidence type="ECO:0000256" key="2">
    <source>
        <dbReference type="ARBA" id="ARBA00006434"/>
    </source>
</evidence>
<dbReference type="GO" id="GO:0005886">
    <property type="term" value="C:plasma membrane"/>
    <property type="evidence" value="ECO:0007669"/>
    <property type="project" value="TreeGrafter"/>
</dbReference>
<organism evidence="9 10">
    <name type="scientific">Adonisia turfae CCMR0081</name>
    <dbReference type="NCBI Taxonomy" id="2292702"/>
    <lineage>
        <taxon>Bacteria</taxon>
        <taxon>Bacillati</taxon>
        <taxon>Cyanobacteriota</taxon>
        <taxon>Adonisia</taxon>
        <taxon>Adonisia turfae</taxon>
    </lineage>
</organism>
<evidence type="ECO:0000256" key="4">
    <source>
        <dbReference type="ARBA" id="ARBA00022692"/>
    </source>
</evidence>
<dbReference type="PANTHER" id="PTHR48086">
    <property type="entry name" value="SODIUM/PROLINE SYMPORTER-RELATED"/>
    <property type="match status" value="1"/>
</dbReference>
<feature type="transmembrane region" description="Helical" evidence="8">
    <location>
        <begin position="453"/>
        <end position="472"/>
    </location>
</feature>
<keyword evidence="10" id="KW-1185">Reference proteome</keyword>
<accession>A0A6M0RLM7</accession>
<keyword evidence="4 8" id="KW-0812">Transmembrane</keyword>
<feature type="transmembrane region" description="Helical" evidence="8">
    <location>
        <begin position="268"/>
        <end position="294"/>
    </location>
</feature>
<protein>
    <submittedName>
        <fullName evidence="9">Na+/proline symporter</fullName>
    </submittedName>
</protein>
<evidence type="ECO:0000256" key="6">
    <source>
        <dbReference type="ARBA" id="ARBA00023136"/>
    </source>
</evidence>
<dbReference type="PROSITE" id="PS50283">
    <property type="entry name" value="NA_SOLUT_SYMP_3"/>
    <property type="match status" value="1"/>
</dbReference>
<feature type="transmembrane region" description="Helical" evidence="8">
    <location>
        <begin position="159"/>
        <end position="178"/>
    </location>
</feature>
<comment type="subcellular location">
    <subcellularLocation>
        <location evidence="1">Membrane</location>
        <topology evidence="1">Multi-pass membrane protein</topology>
    </subcellularLocation>
</comment>
<evidence type="ECO:0000256" key="7">
    <source>
        <dbReference type="RuleBase" id="RU362091"/>
    </source>
</evidence>
<comment type="caution">
    <text evidence="9">The sequence shown here is derived from an EMBL/GenBank/DDBJ whole genome shotgun (WGS) entry which is preliminary data.</text>
</comment>
<dbReference type="InterPro" id="IPR001734">
    <property type="entry name" value="Na/solute_symporter"/>
</dbReference>
<name>A0A6M0RLM7_9CYAN</name>
<feature type="transmembrane region" description="Helical" evidence="8">
    <location>
        <begin position="47"/>
        <end position="64"/>
    </location>
</feature>
<evidence type="ECO:0000256" key="8">
    <source>
        <dbReference type="SAM" id="Phobius"/>
    </source>
</evidence>
<proteinExistence type="inferred from homology"/>
<evidence type="ECO:0000256" key="5">
    <source>
        <dbReference type="ARBA" id="ARBA00022989"/>
    </source>
</evidence>
<dbReference type="EMBL" id="QXHD01000004">
    <property type="protein sequence ID" value="NEZ56770.1"/>
    <property type="molecule type" value="Genomic_DNA"/>
</dbReference>
<feature type="transmembrane region" description="Helical" evidence="8">
    <location>
        <begin position="118"/>
        <end position="139"/>
    </location>
</feature>
<evidence type="ECO:0000256" key="1">
    <source>
        <dbReference type="ARBA" id="ARBA00004141"/>
    </source>
</evidence>
<evidence type="ECO:0000313" key="10">
    <source>
        <dbReference type="Proteomes" id="UP000481033"/>
    </source>
</evidence>
<dbReference type="InterPro" id="IPR050277">
    <property type="entry name" value="Sodium:Solute_Symporter"/>
</dbReference>
<comment type="similarity">
    <text evidence="2 7">Belongs to the sodium:solute symporter (SSF) (TC 2.A.21) family.</text>
</comment>
<keyword evidence="3" id="KW-0813">Transport</keyword>
<keyword evidence="6 8" id="KW-0472">Membrane</keyword>
<dbReference type="RefSeq" id="WP_163698760.1">
    <property type="nucleotide sequence ID" value="NZ_QXHD01000004.1"/>
</dbReference>
<feature type="transmembrane region" description="Helical" evidence="8">
    <location>
        <begin position="6"/>
        <end position="27"/>
    </location>
</feature>
<feature type="transmembrane region" description="Helical" evidence="8">
    <location>
        <begin position="76"/>
        <end position="97"/>
    </location>
</feature>
<feature type="transmembrane region" description="Helical" evidence="8">
    <location>
        <begin position="228"/>
        <end position="247"/>
    </location>
</feature>
<dbReference type="Pfam" id="PF00474">
    <property type="entry name" value="SSF"/>
    <property type="match status" value="1"/>
</dbReference>
<feature type="transmembrane region" description="Helical" evidence="8">
    <location>
        <begin position="185"/>
        <end position="208"/>
    </location>
</feature>
<dbReference type="Gene3D" id="1.20.1730.10">
    <property type="entry name" value="Sodium/glucose cotransporter"/>
    <property type="match status" value="1"/>
</dbReference>
<evidence type="ECO:0000256" key="3">
    <source>
        <dbReference type="ARBA" id="ARBA00022448"/>
    </source>
</evidence>
<dbReference type="AlphaFoldDB" id="A0A6M0RLM7"/>
<dbReference type="Proteomes" id="UP000481033">
    <property type="component" value="Unassembled WGS sequence"/>
</dbReference>
<feature type="transmembrane region" description="Helical" evidence="8">
    <location>
        <begin position="386"/>
        <end position="409"/>
    </location>
</feature>
<dbReference type="PANTHER" id="PTHR48086:SF10">
    <property type="entry name" value="AGR155CP"/>
    <property type="match status" value="1"/>
</dbReference>
<feature type="transmembrane region" description="Helical" evidence="8">
    <location>
        <begin position="360"/>
        <end position="380"/>
    </location>
</feature>
<gene>
    <name evidence="9" type="ORF">DXZ20_13990</name>
</gene>